<dbReference type="EMBL" id="PDCK01000045">
    <property type="protein sequence ID" value="PRQ21567.1"/>
    <property type="molecule type" value="Genomic_DNA"/>
</dbReference>
<protein>
    <submittedName>
        <fullName evidence="1">Uncharacterized protein</fullName>
    </submittedName>
</protein>
<keyword evidence="2" id="KW-1185">Reference proteome</keyword>
<evidence type="ECO:0000313" key="1">
    <source>
        <dbReference type="EMBL" id="PRQ21567.1"/>
    </source>
</evidence>
<name>A0A2P6PI18_ROSCH</name>
<proteinExistence type="predicted"/>
<accession>A0A2P6PI18</accession>
<dbReference type="AlphaFoldDB" id="A0A2P6PI18"/>
<gene>
    <name evidence="1" type="ORF">RchiOBHm_Chr7g0240651</name>
</gene>
<dbReference type="Gramene" id="PRQ21567">
    <property type="protein sequence ID" value="PRQ21567"/>
    <property type="gene ID" value="RchiOBHm_Chr7g0240651"/>
</dbReference>
<sequence>MKCYIKNLTRKPKPIWIALMGSFLRVKSPIYTDELVPDYYRRFAYCSVH</sequence>
<dbReference type="Proteomes" id="UP000238479">
    <property type="component" value="Chromosome 7"/>
</dbReference>
<evidence type="ECO:0000313" key="2">
    <source>
        <dbReference type="Proteomes" id="UP000238479"/>
    </source>
</evidence>
<comment type="caution">
    <text evidence="1">The sequence shown here is derived from an EMBL/GenBank/DDBJ whole genome shotgun (WGS) entry which is preliminary data.</text>
</comment>
<reference evidence="1 2" key="1">
    <citation type="journal article" date="2018" name="Nat. Genet.">
        <title>The Rosa genome provides new insights in the design of modern roses.</title>
        <authorList>
            <person name="Bendahmane M."/>
        </authorList>
    </citation>
    <scope>NUCLEOTIDE SEQUENCE [LARGE SCALE GENOMIC DNA]</scope>
    <source>
        <strain evidence="2">cv. Old Blush</strain>
    </source>
</reference>
<organism evidence="1 2">
    <name type="scientific">Rosa chinensis</name>
    <name type="common">China rose</name>
    <dbReference type="NCBI Taxonomy" id="74649"/>
    <lineage>
        <taxon>Eukaryota</taxon>
        <taxon>Viridiplantae</taxon>
        <taxon>Streptophyta</taxon>
        <taxon>Embryophyta</taxon>
        <taxon>Tracheophyta</taxon>
        <taxon>Spermatophyta</taxon>
        <taxon>Magnoliopsida</taxon>
        <taxon>eudicotyledons</taxon>
        <taxon>Gunneridae</taxon>
        <taxon>Pentapetalae</taxon>
        <taxon>rosids</taxon>
        <taxon>fabids</taxon>
        <taxon>Rosales</taxon>
        <taxon>Rosaceae</taxon>
        <taxon>Rosoideae</taxon>
        <taxon>Rosoideae incertae sedis</taxon>
        <taxon>Rosa</taxon>
    </lineage>
</organism>